<dbReference type="GO" id="GO:0015279">
    <property type="term" value="F:store-operated calcium channel activity"/>
    <property type="evidence" value="ECO:0007669"/>
    <property type="project" value="TreeGrafter"/>
</dbReference>
<feature type="transmembrane region" description="Helical" evidence="5">
    <location>
        <begin position="419"/>
        <end position="440"/>
    </location>
</feature>
<dbReference type="AlphaFoldDB" id="A0A8J2Q287"/>
<keyword evidence="8" id="KW-1185">Reference proteome</keyword>
<feature type="transmembrane region" description="Helical" evidence="5">
    <location>
        <begin position="382"/>
        <end position="399"/>
    </location>
</feature>
<dbReference type="EMBL" id="CAKAEH010001060">
    <property type="protein sequence ID" value="CAG9532812.1"/>
    <property type="molecule type" value="Genomic_DNA"/>
</dbReference>
<dbReference type="GO" id="GO:0007338">
    <property type="term" value="P:single fertilization"/>
    <property type="evidence" value="ECO:0007669"/>
    <property type="project" value="TreeGrafter"/>
</dbReference>
<dbReference type="InterPro" id="IPR002153">
    <property type="entry name" value="TRPC_channel"/>
</dbReference>
<keyword evidence="2" id="KW-0677">Repeat</keyword>
<dbReference type="GO" id="GO:0070679">
    <property type="term" value="F:inositol 1,4,5 trisphosphate binding"/>
    <property type="evidence" value="ECO:0007669"/>
    <property type="project" value="TreeGrafter"/>
</dbReference>
<dbReference type="OrthoDB" id="2373987at2759"/>
<evidence type="ECO:0000313" key="8">
    <source>
        <dbReference type="Proteomes" id="UP000746747"/>
    </source>
</evidence>
<dbReference type="InterPro" id="IPR013555">
    <property type="entry name" value="TRP_dom"/>
</dbReference>
<keyword evidence="5" id="KW-0472">Membrane</keyword>
<dbReference type="PANTHER" id="PTHR10117:SF50">
    <property type="entry name" value="ANK_REP_REGION DOMAIN-CONTAINING PROTEIN"/>
    <property type="match status" value="1"/>
</dbReference>
<keyword evidence="4" id="KW-0407">Ion channel</keyword>
<name>A0A8J2Q287_9BILA</name>
<proteinExistence type="predicted"/>
<evidence type="ECO:0000259" key="6">
    <source>
        <dbReference type="SMART" id="SM01420"/>
    </source>
</evidence>
<feature type="transmembrane region" description="Helical" evidence="5">
    <location>
        <begin position="452"/>
        <end position="474"/>
    </location>
</feature>
<evidence type="ECO:0000256" key="4">
    <source>
        <dbReference type="ARBA" id="ARBA00023303"/>
    </source>
</evidence>
<feature type="transmembrane region" description="Helical" evidence="5">
    <location>
        <begin position="313"/>
        <end position="331"/>
    </location>
</feature>
<dbReference type="PANTHER" id="PTHR10117">
    <property type="entry name" value="TRANSIENT RECEPTOR POTENTIAL CHANNEL"/>
    <property type="match status" value="1"/>
</dbReference>
<evidence type="ECO:0000256" key="5">
    <source>
        <dbReference type="SAM" id="Phobius"/>
    </source>
</evidence>
<organism evidence="7 8">
    <name type="scientific">Cercopithifilaria johnstoni</name>
    <dbReference type="NCBI Taxonomy" id="2874296"/>
    <lineage>
        <taxon>Eukaryota</taxon>
        <taxon>Metazoa</taxon>
        <taxon>Ecdysozoa</taxon>
        <taxon>Nematoda</taxon>
        <taxon>Chromadorea</taxon>
        <taxon>Rhabditida</taxon>
        <taxon>Spirurina</taxon>
        <taxon>Spiruromorpha</taxon>
        <taxon>Filarioidea</taxon>
        <taxon>Onchocercidae</taxon>
        <taxon>Cercopithifilaria</taxon>
    </lineage>
</organism>
<dbReference type="InterPro" id="IPR036770">
    <property type="entry name" value="Ankyrin_rpt-contain_sf"/>
</dbReference>
<feature type="transmembrane region" description="Helical" evidence="5">
    <location>
        <begin position="343"/>
        <end position="361"/>
    </location>
</feature>
<dbReference type="SMART" id="SM01420">
    <property type="entry name" value="TRP_2"/>
    <property type="match status" value="1"/>
</dbReference>
<accession>A0A8J2Q287</accession>
<dbReference type="Pfam" id="PF08344">
    <property type="entry name" value="TRP_2"/>
    <property type="match status" value="1"/>
</dbReference>
<dbReference type="GO" id="GO:0051480">
    <property type="term" value="P:regulation of cytosolic calcium ion concentration"/>
    <property type="evidence" value="ECO:0007669"/>
    <property type="project" value="TreeGrafter"/>
</dbReference>
<sequence>MKQKTSIPNLSNSNTNAYNGRMEWNRTKSMDNAIHQFRTAVLITNVKVIEQILKDMHNISPGHIERLLPLLIDRSSAEPTKEALMTAICIGSRPLVEFILSLFMEYPGEERNGCRKSKSFPAHMTPLMLACICNNFSVVQCLLLRKHYMQLPHRPDCSCDECSRSAHCMANSIILLDTYRAISSAPFLWLACTDPLLAAFNLAIDLQVCEEMEKEHKVAYNDLRHNVMIFAVKIAEQCWTAEEINVLLSRKVGSPLADCELPFPRIQLALKSHMKPFLSSLSVQATIEGHWHGRWTDIGKSKFQDLSRKFRHFLCYPILALFHIISAGFYIETFKYPLARYTSRLASYILFLIILIFIRFFGRTGERSSERSLLNSYLRLILESYVYLYVYGLAVTHYIEFASKGLIRFYSAWWRWFDLILIWLFSGSFFCFIMTAVTISQDGLKQLHRRHWVYYDFSIIYDIYFGAASVMALWRILYYFQLQRYIGSTIVSIIKNI</sequence>
<protein>
    <recommendedName>
        <fullName evidence="6">Transient receptor ion channel domain-containing protein</fullName>
    </recommendedName>
</protein>
<keyword evidence="5" id="KW-1133">Transmembrane helix</keyword>
<reference evidence="7" key="1">
    <citation type="submission" date="2021-09" db="EMBL/GenBank/DDBJ databases">
        <authorList>
            <consortium name="Pathogen Informatics"/>
        </authorList>
    </citation>
    <scope>NUCLEOTIDE SEQUENCE</scope>
</reference>
<keyword evidence="3" id="KW-0406">Ion transport</keyword>
<keyword evidence="5" id="KW-0812">Transmembrane</keyword>
<evidence type="ECO:0000256" key="2">
    <source>
        <dbReference type="ARBA" id="ARBA00022737"/>
    </source>
</evidence>
<dbReference type="GO" id="GO:0034703">
    <property type="term" value="C:cation channel complex"/>
    <property type="evidence" value="ECO:0007669"/>
    <property type="project" value="TreeGrafter"/>
</dbReference>
<gene>
    <name evidence="7" type="ORF">CJOHNSTONI_LOCUS3091</name>
</gene>
<keyword evidence="1" id="KW-0813">Transport</keyword>
<evidence type="ECO:0000256" key="1">
    <source>
        <dbReference type="ARBA" id="ARBA00022448"/>
    </source>
</evidence>
<dbReference type="SUPFAM" id="SSF48403">
    <property type="entry name" value="Ankyrin repeat"/>
    <property type="match status" value="1"/>
</dbReference>
<comment type="caution">
    <text evidence="7">The sequence shown here is derived from an EMBL/GenBank/DDBJ whole genome shotgun (WGS) entry which is preliminary data.</text>
</comment>
<feature type="domain" description="Transient receptor ion channel" evidence="6">
    <location>
        <begin position="157"/>
        <end position="217"/>
    </location>
</feature>
<dbReference type="GO" id="GO:0005886">
    <property type="term" value="C:plasma membrane"/>
    <property type="evidence" value="ECO:0007669"/>
    <property type="project" value="TreeGrafter"/>
</dbReference>
<evidence type="ECO:0000256" key="3">
    <source>
        <dbReference type="ARBA" id="ARBA00023065"/>
    </source>
</evidence>
<dbReference type="Proteomes" id="UP000746747">
    <property type="component" value="Unassembled WGS sequence"/>
</dbReference>
<evidence type="ECO:0000313" key="7">
    <source>
        <dbReference type="EMBL" id="CAG9532812.1"/>
    </source>
</evidence>